<gene>
    <name evidence="7" type="ORF">MYCFIDRAFT_54362</name>
</gene>
<keyword evidence="4" id="KW-0378">Hydrolase</keyword>
<evidence type="ECO:0000256" key="4">
    <source>
        <dbReference type="ARBA" id="ARBA00022801"/>
    </source>
</evidence>
<evidence type="ECO:0000259" key="6">
    <source>
        <dbReference type="Pfam" id="PF01425"/>
    </source>
</evidence>
<dbReference type="eggNOG" id="KOG1212">
    <property type="taxonomic scope" value="Eukaryota"/>
</dbReference>
<dbReference type="InterPro" id="IPR020556">
    <property type="entry name" value="Amidase_CS"/>
</dbReference>
<dbReference type="PANTHER" id="PTHR46072:SF2">
    <property type="entry name" value="AMIDASE (EUROFUNG)"/>
    <property type="match status" value="1"/>
</dbReference>
<evidence type="ECO:0000313" key="7">
    <source>
        <dbReference type="EMBL" id="EME85207.1"/>
    </source>
</evidence>
<accession>M3B7B6</accession>
<dbReference type="PANTHER" id="PTHR46072">
    <property type="entry name" value="AMIDASE-RELATED-RELATED"/>
    <property type="match status" value="1"/>
</dbReference>
<evidence type="ECO:0000256" key="5">
    <source>
        <dbReference type="PIRSR" id="PIRSR001221-1"/>
    </source>
</evidence>
<dbReference type="RefSeq" id="XP_007924301.1">
    <property type="nucleotide sequence ID" value="XM_007926110.1"/>
</dbReference>
<dbReference type="VEuPathDB" id="FungiDB:MYCFIDRAFT_54362"/>
<dbReference type="Pfam" id="PF01425">
    <property type="entry name" value="Amidase"/>
    <property type="match status" value="1"/>
</dbReference>
<dbReference type="EC" id="3.5.1.4" evidence="3"/>
<evidence type="ECO:0000313" key="8">
    <source>
        <dbReference type="Proteomes" id="UP000016932"/>
    </source>
</evidence>
<proteinExistence type="inferred from homology"/>
<evidence type="ECO:0000256" key="3">
    <source>
        <dbReference type="ARBA" id="ARBA00012922"/>
    </source>
</evidence>
<reference evidence="7 8" key="1">
    <citation type="journal article" date="2012" name="PLoS Pathog.">
        <title>Diverse lifestyles and strategies of plant pathogenesis encoded in the genomes of eighteen Dothideomycetes fungi.</title>
        <authorList>
            <person name="Ohm R.A."/>
            <person name="Feau N."/>
            <person name="Henrissat B."/>
            <person name="Schoch C.L."/>
            <person name="Horwitz B.A."/>
            <person name="Barry K.W."/>
            <person name="Condon B.J."/>
            <person name="Copeland A.C."/>
            <person name="Dhillon B."/>
            <person name="Glaser F."/>
            <person name="Hesse C.N."/>
            <person name="Kosti I."/>
            <person name="LaButti K."/>
            <person name="Lindquist E.A."/>
            <person name="Lucas S."/>
            <person name="Salamov A.A."/>
            <person name="Bradshaw R.E."/>
            <person name="Ciuffetti L."/>
            <person name="Hamelin R.C."/>
            <person name="Kema G.H.J."/>
            <person name="Lawrence C."/>
            <person name="Scott J.A."/>
            <person name="Spatafora J.W."/>
            <person name="Turgeon B.G."/>
            <person name="de Wit P.J.G.M."/>
            <person name="Zhong S."/>
            <person name="Goodwin S.B."/>
            <person name="Grigoriev I.V."/>
        </authorList>
    </citation>
    <scope>NUCLEOTIDE SEQUENCE [LARGE SCALE GENOMIC DNA]</scope>
    <source>
        <strain evidence="7 8">CIRAD86</strain>
    </source>
</reference>
<keyword evidence="8" id="KW-1185">Reference proteome</keyword>
<evidence type="ECO:0000256" key="2">
    <source>
        <dbReference type="ARBA" id="ARBA00009199"/>
    </source>
</evidence>
<dbReference type="GO" id="GO:0004040">
    <property type="term" value="F:amidase activity"/>
    <property type="evidence" value="ECO:0007669"/>
    <property type="project" value="UniProtKB-EC"/>
</dbReference>
<evidence type="ECO:0000256" key="1">
    <source>
        <dbReference type="ARBA" id="ARBA00001311"/>
    </source>
</evidence>
<dbReference type="HOGENOM" id="CLU_009600_9_2_1"/>
<feature type="domain" description="Amidase" evidence="6">
    <location>
        <begin position="82"/>
        <end position="539"/>
    </location>
</feature>
<dbReference type="EMBL" id="KB446557">
    <property type="protein sequence ID" value="EME85207.1"/>
    <property type="molecule type" value="Genomic_DNA"/>
</dbReference>
<feature type="active site" description="Acyl-ester intermediate" evidence="5">
    <location>
        <position position="239"/>
    </location>
</feature>
<comment type="catalytic activity">
    <reaction evidence="1">
        <text>a monocarboxylic acid amide + H2O = a monocarboxylate + NH4(+)</text>
        <dbReference type="Rhea" id="RHEA:12020"/>
        <dbReference type="ChEBI" id="CHEBI:15377"/>
        <dbReference type="ChEBI" id="CHEBI:28938"/>
        <dbReference type="ChEBI" id="CHEBI:35757"/>
        <dbReference type="ChEBI" id="CHEBI:83628"/>
        <dbReference type="EC" id="3.5.1.4"/>
    </reaction>
</comment>
<dbReference type="AlphaFoldDB" id="M3B7B6"/>
<organism evidence="7 8">
    <name type="scientific">Pseudocercospora fijiensis (strain CIRAD86)</name>
    <name type="common">Black leaf streak disease fungus</name>
    <name type="synonym">Mycosphaerella fijiensis</name>
    <dbReference type="NCBI Taxonomy" id="383855"/>
    <lineage>
        <taxon>Eukaryota</taxon>
        <taxon>Fungi</taxon>
        <taxon>Dikarya</taxon>
        <taxon>Ascomycota</taxon>
        <taxon>Pezizomycotina</taxon>
        <taxon>Dothideomycetes</taxon>
        <taxon>Dothideomycetidae</taxon>
        <taxon>Mycosphaerellales</taxon>
        <taxon>Mycosphaerellaceae</taxon>
        <taxon>Pseudocercospora</taxon>
    </lineage>
</organism>
<comment type="similarity">
    <text evidence="2">Belongs to the amidase family.</text>
</comment>
<dbReference type="STRING" id="383855.M3B7B6"/>
<name>M3B7B6_PSEFD</name>
<protein>
    <recommendedName>
        <fullName evidence="3">amidase</fullName>
        <ecNumber evidence="3">3.5.1.4</ecNumber>
    </recommendedName>
</protein>
<dbReference type="OrthoDB" id="6428749at2759"/>
<dbReference type="PIRSF" id="PIRSF001221">
    <property type="entry name" value="Amidase_fungi"/>
    <property type="match status" value="1"/>
</dbReference>
<dbReference type="SUPFAM" id="SSF75304">
    <property type="entry name" value="Amidase signature (AS) enzymes"/>
    <property type="match status" value="1"/>
</dbReference>
<dbReference type="Gene3D" id="3.90.1300.10">
    <property type="entry name" value="Amidase signature (AS) domain"/>
    <property type="match status" value="1"/>
</dbReference>
<sequence length="553" mass="60811">MTNDVTTTTPTWREIGRKKREQVRASLPTQWCLSNVPSAQEEPNALAFSRTHLSAREIEITEHYSASQLLQLLANGSLSATEVLEAFAHRATIAHQLTNCLSEVFFDEAKAQAQRLDQYYAEHGKPIGPLHGLPVSLKDQFRVKGVETSLGYISWLGKVETEESESWLVSRLREMGAVLYCKTNVPSSLMAIETNNNIIGYTTNAHNRLLSSGGSSGGEAALLAMRGSILGLGSDVGASIRQPSAYNGIVGIKPTSTRFPYLGIANSMEGQTIVRSSIGVMGHTIPDLRLLTKTILSLEPWNSDPNVVPIPWRQEMETQIRDKIREKNLVFGVIRNDGIVTPHPPILRAVDETVAALKANGYKVIEISPPSHSEAFQILWNTFAADGGTEIHSTLTQSGEPPVPELAISYGEKLGHLPPTPLNETWTLTTQKHAYETRYAAFWRAHDLDAIICPAAPTLSHRPGEGRYFGYTGVWNVLDYSAVTVRSGRRAEKEGDDGKIKTKEGLDGEVMGQYDPELFDGMPIGLQVVCRKFEEEKVLAIAEEVETILLGKD</sequence>
<feature type="active site" description="Charge relay system" evidence="5">
    <location>
        <position position="215"/>
    </location>
</feature>
<dbReference type="InterPro" id="IPR036928">
    <property type="entry name" value="AS_sf"/>
</dbReference>
<dbReference type="Proteomes" id="UP000016932">
    <property type="component" value="Unassembled WGS sequence"/>
</dbReference>
<dbReference type="InterPro" id="IPR023631">
    <property type="entry name" value="Amidase_dom"/>
</dbReference>
<dbReference type="KEGG" id="pfj:MYCFIDRAFT_54362"/>
<dbReference type="PROSITE" id="PS00571">
    <property type="entry name" value="AMIDASES"/>
    <property type="match status" value="1"/>
</dbReference>
<dbReference type="GeneID" id="19340137"/>
<feature type="active site" description="Charge relay system" evidence="5">
    <location>
        <position position="138"/>
    </location>
</feature>